<keyword evidence="15" id="KW-1185">Reference proteome</keyword>
<comment type="catalytic activity">
    <reaction evidence="11">
        <text>1D-myo-inositol 1,2,4,5,6-pentakisphosphate + H2O = 1D-myo-inositol 1,2,5,6-tetrakisphosphate + phosphate</text>
        <dbReference type="Rhea" id="RHEA:77115"/>
        <dbReference type="ChEBI" id="CHEBI:15377"/>
        <dbReference type="ChEBI" id="CHEBI:43474"/>
        <dbReference type="ChEBI" id="CHEBI:57798"/>
        <dbReference type="ChEBI" id="CHEBI:195535"/>
        <dbReference type="EC" id="3.1.3.62"/>
    </reaction>
    <physiologicalReaction direction="left-to-right" evidence="11">
        <dbReference type="Rhea" id="RHEA:77116"/>
    </physiologicalReaction>
</comment>
<keyword evidence="6" id="KW-0732">Signal</keyword>
<dbReference type="GO" id="GO:0003993">
    <property type="term" value="F:acid phosphatase activity"/>
    <property type="evidence" value="ECO:0007669"/>
    <property type="project" value="TreeGrafter"/>
</dbReference>
<name>A0A9N9F0W8_9GLOM</name>
<dbReference type="PANTHER" id="PTHR20963:SF8">
    <property type="entry name" value="MULTIPLE INOSITOL POLYPHOSPHATE PHOSPHATASE 1"/>
    <property type="match status" value="1"/>
</dbReference>
<dbReference type="Pfam" id="PF00328">
    <property type="entry name" value="His_Phos_2"/>
    <property type="match status" value="1"/>
</dbReference>
<dbReference type="InterPro" id="IPR000560">
    <property type="entry name" value="His_Pase_clade-2"/>
</dbReference>
<evidence type="ECO:0000256" key="6">
    <source>
        <dbReference type="ARBA" id="ARBA00022729"/>
    </source>
</evidence>
<dbReference type="GO" id="GO:0034417">
    <property type="term" value="F:bisphosphoglycerate 3-phosphatase activity"/>
    <property type="evidence" value="ECO:0007669"/>
    <property type="project" value="UniProtKB-EC"/>
</dbReference>
<evidence type="ECO:0000256" key="12">
    <source>
        <dbReference type="ARBA" id="ARBA00043691"/>
    </source>
</evidence>
<evidence type="ECO:0000256" key="10">
    <source>
        <dbReference type="ARBA" id="ARBA00043668"/>
    </source>
</evidence>
<dbReference type="AlphaFoldDB" id="A0A9N9F0W8"/>
<evidence type="ECO:0000256" key="1">
    <source>
        <dbReference type="ARBA" id="ARBA00004370"/>
    </source>
</evidence>
<comment type="catalytic activity">
    <reaction evidence="12">
        <text>1D-myo-inositol hexakisphosphate + H2O = 1D-myo-inositol 1,2,4,5,6-pentakisphosphate + phosphate</text>
        <dbReference type="Rhea" id="RHEA:16989"/>
        <dbReference type="ChEBI" id="CHEBI:15377"/>
        <dbReference type="ChEBI" id="CHEBI:43474"/>
        <dbReference type="ChEBI" id="CHEBI:57798"/>
        <dbReference type="ChEBI" id="CHEBI:58130"/>
        <dbReference type="EC" id="3.1.3.62"/>
    </reaction>
    <physiologicalReaction direction="left-to-right" evidence="12">
        <dbReference type="Rhea" id="RHEA:16990"/>
    </physiologicalReaction>
</comment>
<evidence type="ECO:0000256" key="9">
    <source>
        <dbReference type="ARBA" id="ARBA00031642"/>
    </source>
</evidence>
<proteinExistence type="inferred from homology"/>
<comment type="caution">
    <text evidence="14">The sequence shown here is derived from an EMBL/GenBank/DDBJ whole genome shotgun (WGS) entry which is preliminary data.</text>
</comment>
<comment type="catalytic activity">
    <reaction evidence="13">
        <text>(2R)-2,3-bisphosphoglycerate + H2O = (2R)-2-phosphoglycerate + phosphate</text>
        <dbReference type="Rhea" id="RHEA:27381"/>
        <dbReference type="ChEBI" id="CHEBI:15377"/>
        <dbReference type="ChEBI" id="CHEBI:43474"/>
        <dbReference type="ChEBI" id="CHEBI:58248"/>
        <dbReference type="ChEBI" id="CHEBI:58289"/>
        <dbReference type="EC" id="3.1.3.80"/>
    </reaction>
    <physiologicalReaction direction="left-to-right" evidence="13">
        <dbReference type="Rhea" id="RHEA:27382"/>
    </physiologicalReaction>
</comment>
<protein>
    <recommendedName>
        <fullName evidence="5">Multiple inositol polyphosphate phosphatase 1</fullName>
        <ecNumber evidence="4">3.1.3.62</ecNumber>
        <ecNumber evidence="3">3.1.3.80</ecNumber>
    </recommendedName>
    <alternativeName>
        <fullName evidence="9">2,3-bisphosphoglycerate 3-phosphatase</fullName>
    </alternativeName>
</protein>
<dbReference type="GO" id="GO:0052745">
    <property type="term" value="F:inositol phosphate phosphatase activity"/>
    <property type="evidence" value="ECO:0007669"/>
    <property type="project" value="TreeGrafter"/>
</dbReference>
<dbReference type="CDD" id="cd07061">
    <property type="entry name" value="HP_HAP_like"/>
    <property type="match status" value="1"/>
</dbReference>
<keyword evidence="7" id="KW-0378">Hydrolase</keyword>
<sequence length="269" mass="31310">MAFSEGLFDGTGPVGACKNVPVYIWSLPSVNIIHYSILEMYLTCRRWNETVLNNFTFYIEQAYAYGNKTLAPIAEKISKKYNVNPPLDPNLLPYIFYYCEFLVLHFNRSDTWCGLLNDDELILAGYYWNIRYYFLYSYGHPLNQRMGCVYITQLVNSVDDYLSGNSRMIADLKFGQGFTQTLGVYKNKYPITANLTLEQIKTLKYIQQKVIYWSSTIYFEIYTRTGSDALIRLVVNSEPYTIPDCGGEYCKWTTFKKILGDKINCDYEK</sequence>
<dbReference type="EMBL" id="CAJVPZ010001905">
    <property type="protein sequence ID" value="CAG8502489.1"/>
    <property type="molecule type" value="Genomic_DNA"/>
</dbReference>
<evidence type="ECO:0000313" key="15">
    <source>
        <dbReference type="Proteomes" id="UP000789396"/>
    </source>
</evidence>
<evidence type="ECO:0000256" key="11">
    <source>
        <dbReference type="ARBA" id="ARBA00043671"/>
    </source>
</evidence>
<accession>A0A9N9F0W8</accession>
<evidence type="ECO:0000256" key="5">
    <source>
        <dbReference type="ARBA" id="ARBA00018097"/>
    </source>
</evidence>
<dbReference type="OrthoDB" id="6509975at2759"/>
<organism evidence="14 15">
    <name type="scientific">Racocetra fulgida</name>
    <dbReference type="NCBI Taxonomy" id="60492"/>
    <lineage>
        <taxon>Eukaryota</taxon>
        <taxon>Fungi</taxon>
        <taxon>Fungi incertae sedis</taxon>
        <taxon>Mucoromycota</taxon>
        <taxon>Glomeromycotina</taxon>
        <taxon>Glomeromycetes</taxon>
        <taxon>Diversisporales</taxon>
        <taxon>Gigasporaceae</taxon>
        <taxon>Racocetra</taxon>
    </lineage>
</organism>
<keyword evidence="8" id="KW-0472">Membrane</keyword>
<evidence type="ECO:0000256" key="2">
    <source>
        <dbReference type="ARBA" id="ARBA00008422"/>
    </source>
</evidence>
<dbReference type="Proteomes" id="UP000789396">
    <property type="component" value="Unassembled WGS sequence"/>
</dbReference>
<dbReference type="EC" id="3.1.3.62" evidence="4"/>
<comment type="similarity">
    <text evidence="2">Belongs to the histidine acid phosphatase family. MINPP1 subfamily.</text>
</comment>
<feature type="non-terminal residue" evidence="14">
    <location>
        <position position="1"/>
    </location>
</feature>
<gene>
    <name evidence="14" type="ORF">RFULGI_LOCUS2505</name>
</gene>
<evidence type="ECO:0000313" key="14">
    <source>
        <dbReference type="EMBL" id="CAG8502489.1"/>
    </source>
</evidence>
<dbReference type="InterPro" id="IPR029033">
    <property type="entry name" value="His_PPase_superfam"/>
</dbReference>
<comment type="catalytic activity">
    <reaction evidence="10">
        <text>1D-myo-inositol 1,2,5,6-tetrakisphosphate + H2O = 1D-myo-inositol 1,2,6-trisphosphate + phosphate</text>
        <dbReference type="Rhea" id="RHEA:77119"/>
        <dbReference type="ChEBI" id="CHEBI:15377"/>
        <dbReference type="ChEBI" id="CHEBI:43474"/>
        <dbReference type="ChEBI" id="CHEBI:195535"/>
        <dbReference type="ChEBI" id="CHEBI:195537"/>
        <dbReference type="EC" id="3.1.3.62"/>
    </reaction>
    <physiologicalReaction direction="left-to-right" evidence="10">
        <dbReference type="Rhea" id="RHEA:77120"/>
    </physiologicalReaction>
</comment>
<dbReference type="SUPFAM" id="SSF53254">
    <property type="entry name" value="Phosphoglycerate mutase-like"/>
    <property type="match status" value="1"/>
</dbReference>
<comment type="subcellular location">
    <subcellularLocation>
        <location evidence="1">Membrane</location>
    </subcellularLocation>
</comment>
<evidence type="ECO:0000256" key="7">
    <source>
        <dbReference type="ARBA" id="ARBA00022801"/>
    </source>
</evidence>
<dbReference type="GO" id="GO:0016020">
    <property type="term" value="C:membrane"/>
    <property type="evidence" value="ECO:0007669"/>
    <property type="project" value="UniProtKB-SubCell"/>
</dbReference>
<evidence type="ECO:0000256" key="8">
    <source>
        <dbReference type="ARBA" id="ARBA00023136"/>
    </source>
</evidence>
<reference evidence="14" key="1">
    <citation type="submission" date="2021-06" db="EMBL/GenBank/DDBJ databases">
        <authorList>
            <person name="Kallberg Y."/>
            <person name="Tangrot J."/>
            <person name="Rosling A."/>
        </authorList>
    </citation>
    <scope>NUCLEOTIDE SEQUENCE</scope>
    <source>
        <strain evidence="14">IN212</strain>
    </source>
</reference>
<evidence type="ECO:0000256" key="13">
    <source>
        <dbReference type="ARBA" id="ARBA00043832"/>
    </source>
</evidence>
<dbReference type="EC" id="3.1.3.80" evidence="3"/>
<dbReference type="Gene3D" id="3.40.50.1240">
    <property type="entry name" value="Phosphoglycerate mutase-like"/>
    <property type="match status" value="1"/>
</dbReference>
<evidence type="ECO:0000256" key="3">
    <source>
        <dbReference type="ARBA" id="ARBA00012976"/>
    </source>
</evidence>
<evidence type="ECO:0000256" key="4">
    <source>
        <dbReference type="ARBA" id="ARBA00013040"/>
    </source>
</evidence>
<dbReference type="PANTHER" id="PTHR20963">
    <property type="entry name" value="MULTIPLE INOSITOL POLYPHOSPHATE PHOSPHATASE-RELATED"/>
    <property type="match status" value="1"/>
</dbReference>